<dbReference type="GO" id="GO:0008541">
    <property type="term" value="C:proteasome regulatory particle, lid subcomplex"/>
    <property type="evidence" value="ECO:0007669"/>
    <property type="project" value="InterPro"/>
</dbReference>
<organism evidence="6 7">
    <name type="scientific">Perkinsus chesapeaki</name>
    <name type="common">Clam parasite</name>
    <name type="synonym">Perkinsus andrewsi</name>
    <dbReference type="NCBI Taxonomy" id="330153"/>
    <lineage>
        <taxon>Eukaryota</taxon>
        <taxon>Sar</taxon>
        <taxon>Alveolata</taxon>
        <taxon>Perkinsozoa</taxon>
        <taxon>Perkinsea</taxon>
        <taxon>Perkinsida</taxon>
        <taxon>Perkinsidae</taxon>
        <taxon>Perkinsus</taxon>
    </lineage>
</organism>
<name>A0A7J6M4Z7_PERCH</name>
<accession>A0A7J6M4Z7</accession>
<dbReference type="EMBL" id="JAAPAO010000230">
    <property type="protein sequence ID" value="KAF4666622.1"/>
    <property type="molecule type" value="Genomic_DNA"/>
</dbReference>
<keyword evidence="7" id="KW-1185">Reference proteome</keyword>
<gene>
    <name evidence="6" type="ORF">FOL47_004011</name>
</gene>
<reference evidence="6 7" key="1">
    <citation type="submission" date="2020-04" db="EMBL/GenBank/DDBJ databases">
        <title>Perkinsus chesapeaki whole genome sequence.</title>
        <authorList>
            <person name="Bogema D.R."/>
        </authorList>
    </citation>
    <scope>NUCLEOTIDE SEQUENCE [LARGE SCALE GENOMIC DNA]</scope>
    <source>
        <strain evidence="6">ATCC PRA-425</strain>
    </source>
</reference>
<dbReference type="AlphaFoldDB" id="A0A7J6M4Z7"/>
<evidence type="ECO:0000259" key="5">
    <source>
        <dbReference type="PROSITE" id="PS50102"/>
    </source>
</evidence>
<feature type="compositionally biased region" description="Acidic residues" evidence="4">
    <location>
        <begin position="23"/>
        <end position="35"/>
    </location>
</feature>
<feature type="domain" description="RRM" evidence="5">
    <location>
        <begin position="145"/>
        <end position="223"/>
    </location>
</feature>
<evidence type="ECO:0000313" key="6">
    <source>
        <dbReference type="EMBL" id="KAF4666622.1"/>
    </source>
</evidence>
<feature type="compositionally biased region" description="Polar residues" evidence="4">
    <location>
        <begin position="1"/>
        <end position="18"/>
    </location>
</feature>
<comment type="caution">
    <text evidence="6">The sequence shown here is derived from an EMBL/GenBank/DDBJ whole genome shotgun (WGS) entry which is preliminary data.</text>
</comment>
<dbReference type="SUPFAM" id="SSF54928">
    <property type="entry name" value="RNA-binding domain, RBD"/>
    <property type="match status" value="2"/>
</dbReference>
<protein>
    <recommendedName>
        <fullName evidence="5">RRM domain-containing protein</fullName>
    </recommendedName>
</protein>
<sequence>MASSNNTKSSSGEEQQAPVTGFDEADEFEEFEQEDWTIRGHRASTDLSGAAPDANQWETNWDEAGWDEEVFVGGLPQGMQEAELRDYFSAFGDAILEVEIKMDKITGRSRGFGFVTLMNGDSTRLFNNKHRIRNKDIDVDEVTETKIFVGGLNPATGEQAVVDYFSKFGDIVNCELALDHAGFSRGFAFVIFEDAEAVHRTLEASPGGHTIEDRIVDVRRAEPRKKLPNGQSPSHNMFGVPDLRHSGPIRSIPPQQLAGSLTGTFLAVNGLSPTSTSSSTTCGSPTATPFALECRDGAPVQSYEPPFGCVGLHSGYGSHGSGQRKMKLDGPPGYGYENGSGYGQSSPGGVE</sequence>
<dbReference type="GO" id="GO:0043248">
    <property type="term" value="P:proteasome assembly"/>
    <property type="evidence" value="ECO:0007669"/>
    <property type="project" value="InterPro"/>
</dbReference>
<dbReference type="InterPro" id="IPR012677">
    <property type="entry name" value="Nucleotide-bd_a/b_plait_sf"/>
</dbReference>
<evidence type="ECO:0000256" key="1">
    <source>
        <dbReference type="ARBA" id="ARBA00022884"/>
    </source>
</evidence>
<feature type="region of interest" description="Disordered" evidence="4">
    <location>
        <begin position="1"/>
        <end position="35"/>
    </location>
</feature>
<dbReference type="OrthoDB" id="1875751at2759"/>
<feature type="domain" description="RRM" evidence="5">
    <location>
        <begin position="68"/>
        <end position="144"/>
    </location>
</feature>
<keyword evidence="1 3" id="KW-0694">RNA-binding</keyword>
<dbReference type="GO" id="GO:0003723">
    <property type="term" value="F:RNA binding"/>
    <property type="evidence" value="ECO:0007669"/>
    <property type="project" value="UniProtKB-UniRule"/>
</dbReference>
<dbReference type="GO" id="GO:0006406">
    <property type="term" value="P:mRNA export from nucleus"/>
    <property type="evidence" value="ECO:0007669"/>
    <property type="project" value="InterPro"/>
</dbReference>
<proteinExistence type="inferred from homology"/>
<evidence type="ECO:0000313" key="7">
    <source>
        <dbReference type="Proteomes" id="UP000591131"/>
    </source>
</evidence>
<dbReference type="PROSITE" id="PS50102">
    <property type="entry name" value="RRM"/>
    <property type="match status" value="2"/>
</dbReference>
<dbReference type="Proteomes" id="UP000591131">
    <property type="component" value="Unassembled WGS sequence"/>
</dbReference>
<dbReference type="InterPro" id="IPR035979">
    <property type="entry name" value="RBD_domain_sf"/>
</dbReference>
<evidence type="ECO:0000256" key="4">
    <source>
        <dbReference type="SAM" id="MobiDB-lite"/>
    </source>
</evidence>
<dbReference type="InterPro" id="IPR000504">
    <property type="entry name" value="RRM_dom"/>
</dbReference>
<dbReference type="PANTHER" id="PTHR11176">
    <property type="entry name" value="BOULE-RELATED"/>
    <property type="match status" value="1"/>
</dbReference>
<dbReference type="SMART" id="SM00360">
    <property type="entry name" value="RRM"/>
    <property type="match status" value="2"/>
</dbReference>
<comment type="similarity">
    <text evidence="2">Belongs to the DSS1/SEM1 family.</text>
</comment>
<dbReference type="InterPro" id="IPR007834">
    <property type="entry name" value="DSS1_SEM1"/>
</dbReference>
<dbReference type="SMART" id="SM01385">
    <property type="entry name" value="DSS1_SEM1"/>
    <property type="match status" value="1"/>
</dbReference>
<dbReference type="Gene3D" id="3.30.70.330">
    <property type="match status" value="2"/>
</dbReference>
<dbReference type="Pfam" id="PF00076">
    <property type="entry name" value="RRM_1"/>
    <property type="match status" value="2"/>
</dbReference>
<feature type="compositionally biased region" description="Gly residues" evidence="4">
    <location>
        <begin position="332"/>
        <end position="342"/>
    </location>
</feature>
<feature type="region of interest" description="Disordered" evidence="4">
    <location>
        <begin position="317"/>
        <end position="351"/>
    </location>
</feature>
<evidence type="ECO:0000256" key="3">
    <source>
        <dbReference type="PROSITE-ProRule" id="PRU00176"/>
    </source>
</evidence>
<evidence type="ECO:0000256" key="2">
    <source>
        <dbReference type="ARBA" id="ARBA00034491"/>
    </source>
</evidence>